<dbReference type="FunFam" id="1.10.8.710:FF:000002">
    <property type="entry name" value="dynein heavy chain 17, axonemal"/>
    <property type="match status" value="1"/>
</dbReference>
<dbReference type="InterPro" id="IPR004273">
    <property type="entry name" value="Dynein_heavy_D6_P-loop"/>
</dbReference>
<evidence type="ECO:0000313" key="30">
    <source>
        <dbReference type="Proteomes" id="UP000318582"/>
    </source>
</evidence>
<feature type="domain" description="Dynein heavy chain tail" evidence="18">
    <location>
        <begin position="204"/>
        <end position="765"/>
    </location>
</feature>
<keyword evidence="8" id="KW-0067">ATP-binding</keyword>
<dbReference type="GO" id="GO:0005874">
    <property type="term" value="C:microtubule"/>
    <property type="evidence" value="ECO:0007669"/>
    <property type="project" value="UniProtKB-KW"/>
</dbReference>
<evidence type="ECO:0000259" key="19">
    <source>
        <dbReference type="Pfam" id="PF08393"/>
    </source>
</evidence>
<dbReference type="GO" id="GO:0008569">
    <property type="term" value="F:minus-end-directed microtubule motor activity"/>
    <property type="evidence" value="ECO:0007669"/>
    <property type="project" value="InterPro"/>
</dbReference>
<dbReference type="InterPro" id="IPR013602">
    <property type="entry name" value="Dynein_heavy_linker"/>
</dbReference>
<feature type="domain" description="Dynein heavy chain ATP-binding dynein motor region" evidence="23">
    <location>
        <begin position="3482"/>
        <end position="3699"/>
    </location>
</feature>
<dbReference type="FunFam" id="1.10.287.2620:FF:000002">
    <property type="entry name" value="Dynein heavy chain 2, axonemal"/>
    <property type="match status" value="1"/>
</dbReference>
<comment type="similarity">
    <text evidence="2">Belongs to the dynein heavy chain family.</text>
</comment>
<dbReference type="Pfam" id="PF17857">
    <property type="entry name" value="AAA_lid_1"/>
    <property type="match status" value="1"/>
</dbReference>
<keyword evidence="7" id="KW-0547">Nucleotide-binding</keyword>
<dbReference type="GO" id="GO:0045505">
    <property type="term" value="F:dynein intermediate chain binding"/>
    <property type="evidence" value="ECO:0007669"/>
    <property type="project" value="InterPro"/>
</dbReference>
<organism evidence="29 30">
    <name type="scientific">Powellomyces hirtus</name>
    <dbReference type="NCBI Taxonomy" id="109895"/>
    <lineage>
        <taxon>Eukaryota</taxon>
        <taxon>Fungi</taxon>
        <taxon>Fungi incertae sedis</taxon>
        <taxon>Chytridiomycota</taxon>
        <taxon>Chytridiomycota incertae sedis</taxon>
        <taxon>Chytridiomycetes</taxon>
        <taxon>Spizellomycetales</taxon>
        <taxon>Powellomycetaceae</taxon>
        <taxon>Powellomyces</taxon>
    </lineage>
</organism>
<dbReference type="STRING" id="109895.A0A507EGC3"/>
<dbReference type="Pfam" id="PF18199">
    <property type="entry name" value="Dynein_C"/>
    <property type="match status" value="1"/>
</dbReference>
<dbReference type="Pfam" id="PF12781">
    <property type="entry name" value="AAA_9"/>
    <property type="match status" value="1"/>
</dbReference>
<evidence type="ECO:0000256" key="16">
    <source>
        <dbReference type="SAM" id="MobiDB-lite"/>
    </source>
</evidence>
<evidence type="ECO:0000313" key="29">
    <source>
        <dbReference type="EMBL" id="TPX62884.1"/>
    </source>
</evidence>
<dbReference type="PANTHER" id="PTHR45703:SF8">
    <property type="entry name" value="DYNEINS HEAVY CHAIN"/>
    <property type="match status" value="1"/>
</dbReference>
<reference evidence="29 30" key="1">
    <citation type="journal article" date="2019" name="Sci. Rep.">
        <title>Comparative genomics of chytrid fungi reveal insights into the obligate biotrophic and pathogenic lifestyle of Synchytrium endobioticum.</title>
        <authorList>
            <person name="van de Vossenberg B.T.L.H."/>
            <person name="Warris S."/>
            <person name="Nguyen H.D.T."/>
            <person name="van Gent-Pelzer M.P.E."/>
            <person name="Joly D.L."/>
            <person name="van de Geest H.C."/>
            <person name="Bonants P.J.M."/>
            <person name="Smith D.S."/>
            <person name="Levesque C.A."/>
            <person name="van der Lee T.A.J."/>
        </authorList>
    </citation>
    <scope>NUCLEOTIDE SEQUENCE [LARGE SCALE GENOMIC DNA]</scope>
    <source>
        <strain evidence="29 30">CBS 809.83</strain>
    </source>
</reference>
<feature type="domain" description="Dynein heavy chain AAA lid" evidence="26">
    <location>
        <begin position="4093"/>
        <end position="4209"/>
    </location>
</feature>
<accession>A0A507EGC3</accession>
<keyword evidence="13" id="KW-0206">Cytoskeleton</keyword>
<dbReference type="FunFam" id="1.20.1270.280:FF:000003">
    <property type="entry name" value="Dynein axonemal heavy chain 17"/>
    <property type="match status" value="1"/>
</dbReference>
<feature type="coiled-coil region" evidence="15">
    <location>
        <begin position="3332"/>
        <end position="3380"/>
    </location>
</feature>
<keyword evidence="4" id="KW-0963">Cytoplasm</keyword>
<keyword evidence="14" id="KW-0966">Cell projection</keyword>
<feature type="domain" description="Dynein heavy chain C-terminal" evidence="27">
    <location>
        <begin position="4216"/>
        <end position="4508"/>
    </location>
</feature>
<evidence type="ECO:0000256" key="12">
    <source>
        <dbReference type="ARBA" id="ARBA00023175"/>
    </source>
</evidence>
<dbReference type="InterPro" id="IPR043160">
    <property type="entry name" value="Dynein_C_barrel"/>
</dbReference>
<proteinExistence type="inferred from homology"/>
<evidence type="ECO:0000256" key="3">
    <source>
        <dbReference type="ARBA" id="ARBA00011655"/>
    </source>
</evidence>
<dbReference type="Gene3D" id="1.20.58.1120">
    <property type="match status" value="1"/>
</dbReference>
<dbReference type="Gene3D" id="6.10.140.1060">
    <property type="match status" value="1"/>
</dbReference>
<dbReference type="FunFam" id="1.10.8.1220:FF:000001">
    <property type="entry name" value="Dynein axonemal heavy chain 5"/>
    <property type="match status" value="1"/>
</dbReference>
<dbReference type="InterPro" id="IPR024317">
    <property type="entry name" value="Dynein_heavy_chain_D4_dom"/>
</dbReference>
<evidence type="ECO:0000256" key="1">
    <source>
        <dbReference type="ARBA" id="ARBA00004430"/>
    </source>
</evidence>
<feature type="region of interest" description="Disordered" evidence="16">
    <location>
        <begin position="1076"/>
        <end position="1101"/>
    </location>
</feature>
<protein>
    <recommendedName>
        <fullName evidence="31">Dynein heavy chain, cytoplasmic</fullName>
    </recommendedName>
</protein>
<dbReference type="InterPro" id="IPR013594">
    <property type="entry name" value="Dynein_heavy_tail"/>
</dbReference>
<dbReference type="Gene3D" id="1.10.8.710">
    <property type="match status" value="1"/>
</dbReference>
<evidence type="ECO:0000259" key="23">
    <source>
        <dbReference type="Pfam" id="PF12781"/>
    </source>
</evidence>
<evidence type="ECO:0000256" key="8">
    <source>
        <dbReference type="ARBA" id="ARBA00022840"/>
    </source>
</evidence>
<feature type="compositionally biased region" description="Acidic residues" evidence="16">
    <location>
        <begin position="1082"/>
        <end position="1093"/>
    </location>
</feature>
<dbReference type="Gene3D" id="1.10.287.2620">
    <property type="match status" value="1"/>
</dbReference>
<dbReference type="Gene3D" id="1.20.920.30">
    <property type="match status" value="1"/>
</dbReference>
<gene>
    <name evidence="29" type="ORF">PhCBS80983_g00165</name>
</gene>
<dbReference type="FunFam" id="3.40.50.300:FF:000219">
    <property type="entry name" value="Dynein axonemal heavy chain 17"/>
    <property type="match status" value="1"/>
</dbReference>
<keyword evidence="5" id="KW-0493">Microtubule</keyword>
<keyword evidence="30" id="KW-1185">Reference proteome</keyword>
<dbReference type="Gene3D" id="1.10.8.720">
    <property type="entry name" value="Region D6 of dynein motor"/>
    <property type="match status" value="2"/>
</dbReference>
<evidence type="ECO:0000259" key="26">
    <source>
        <dbReference type="Pfam" id="PF18198"/>
    </source>
</evidence>
<evidence type="ECO:0000259" key="21">
    <source>
        <dbReference type="Pfam" id="PF12777"/>
    </source>
</evidence>
<dbReference type="InterPro" id="IPR024743">
    <property type="entry name" value="Dynein_HC_stalk"/>
</dbReference>
<evidence type="ECO:0000256" key="9">
    <source>
        <dbReference type="ARBA" id="ARBA00023017"/>
    </source>
</evidence>
<dbReference type="FunFam" id="3.10.490.20:FF:000002">
    <property type="entry name" value="Dynein axonemal heavy chain 17"/>
    <property type="match status" value="1"/>
</dbReference>
<dbReference type="Pfam" id="PF17852">
    <property type="entry name" value="Dynein_AAA_lid"/>
    <property type="match status" value="1"/>
</dbReference>
<dbReference type="FunFam" id="3.40.50.300:FF:002141">
    <property type="entry name" value="Dynein heavy chain"/>
    <property type="match status" value="1"/>
</dbReference>
<keyword evidence="9" id="KW-0243">Dynein</keyword>
<keyword evidence="6" id="KW-0677">Repeat</keyword>
<dbReference type="InterPro" id="IPR035706">
    <property type="entry name" value="AAA_9"/>
</dbReference>
<evidence type="ECO:0008006" key="31">
    <source>
        <dbReference type="Google" id="ProtNLM"/>
    </source>
</evidence>
<evidence type="ECO:0000259" key="25">
    <source>
        <dbReference type="Pfam" id="PF17857"/>
    </source>
</evidence>
<dbReference type="InterPro" id="IPR043157">
    <property type="entry name" value="Dynein_AAA1S"/>
</dbReference>
<dbReference type="InterPro" id="IPR027417">
    <property type="entry name" value="P-loop_NTPase"/>
</dbReference>
<dbReference type="FunFam" id="3.20.180.20:FF:000001">
    <property type="entry name" value="Dynein axonemal heavy chain 5"/>
    <property type="match status" value="1"/>
</dbReference>
<dbReference type="Pfam" id="PF08385">
    <property type="entry name" value="DHC_N1"/>
    <property type="match status" value="1"/>
</dbReference>
<dbReference type="GO" id="GO:0051959">
    <property type="term" value="F:dynein light intermediate chain binding"/>
    <property type="evidence" value="ECO:0007669"/>
    <property type="project" value="InterPro"/>
</dbReference>
<dbReference type="Proteomes" id="UP000318582">
    <property type="component" value="Unassembled WGS sequence"/>
</dbReference>
<dbReference type="InterPro" id="IPR042228">
    <property type="entry name" value="Dynein_linker_3"/>
</dbReference>
<keyword evidence="12" id="KW-0505">Motor protein</keyword>
<feature type="compositionally biased region" description="Acidic residues" evidence="16">
    <location>
        <begin position="994"/>
        <end position="1003"/>
    </location>
</feature>
<feature type="region of interest" description="Disordered" evidence="16">
    <location>
        <begin position="950"/>
        <end position="1005"/>
    </location>
</feature>
<dbReference type="FunFam" id="1.20.920.20:FF:000003">
    <property type="entry name" value="Dynein axonemal heavy chain 17"/>
    <property type="match status" value="1"/>
</dbReference>
<keyword evidence="10 15" id="KW-0175">Coiled coil</keyword>
<evidence type="ECO:0000259" key="17">
    <source>
        <dbReference type="Pfam" id="PF03028"/>
    </source>
</evidence>
<dbReference type="InterPro" id="IPR042222">
    <property type="entry name" value="Dynein_2_N"/>
</dbReference>
<feature type="domain" description="Dynein heavy chain 3 AAA+ lid" evidence="25">
    <location>
        <begin position="2696"/>
        <end position="2790"/>
    </location>
</feature>
<evidence type="ECO:0000259" key="24">
    <source>
        <dbReference type="Pfam" id="PF17852"/>
    </source>
</evidence>
<dbReference type="InterPro" id="IPR041658">
    <property type="entry name" value="AAA_lid_11"/>
</dbReference>
<evidence type="ECO:0000259" key="18">
    <source>
        <dbReference type="Pfam" id="PF08385"/>
    </source>
</evidence>
<dbReference type="Gene3D" id="1.20.1270.280">
    <property type="match status" value="1"/>
</dbReference>
<dbReference type="PANTHER" id="PTHR45703">
    <property type="entry name" value="DYNEIN HEAVY CHAIN"/>
    <property type="match status" value="1"/>
</dbReference>
<dbReference type="InterPro" id="IPR056759">
    <property type="entry name" value="DYH2-5-8_CC"/>
</dbReference>
<feature type="domain" description="Dynein heavy chain region D6 P-loop" evidence="17">
    <location>
        <begin position="3940"/>
        <end position="4060"/>
    </location>
</feature>
<dbReference type="GO" id="GO:0005524">
    <property type="term" value="F:ATP binding"/>
    <property type="evidence" value="ECO:0007669"/>
    <property type="project" value="UniProtKB-KW"/>
</dbReference>
<dbReference type="InterPro" id="IPR035699">
    <property type="entry name" value="AAA_6"/>
</dbReference>
<dbReference type="EMBL" id="QEAQ01000001">
    <property type="protein sequence ID" value="TPX62884.1"/>
    <property type="molecule type" value="Genomic_DNA"/>
</dbReference>
<feature type="region of interest" description="Disordered" evidence="16">
    <location>
        <begin position="1"/>
        <end position="26"/>
    </location>
</feature>
<feature type="domain" description="Dynein heavy chain coiled coil stalk" evidence="21">
    <location>
        <begin position="3110"/>
        <end position="3453"/>
    </location>
</feature>
<dbReference type="FunFam" id="3.40.50.300:FF:000411">
    <property type="entry name" value="dynein heavy chain 17, axonemal"/>
    <property type="match status" value="1"/>
</dbReference>
<dbReference type="Gene3D" id="1.20.920.20">
    <property type="match status" value="1"/>
</dbReference>
<dbReference type="InterPro" id="IPR042219">
    <property type="entry name" value="AAA_lid_11_sf"/>
</dbReference>
<dbReference type="GO" id="GO:0008017">
    <property type="term" value="F:microtubule binding"/>
    <property type="evidence" value="ECO:0007669"/>
    <property type="project" value="UniProtKB-ARBA"/>
</dbReference>
<dbReference type="Pfam" id="PF03028">
    <property type="entry name" value="Dynein_heavy"/>
    <property type="match status" value="1"/>
</dbReference>
<evidence type="ECO:0000256" key="13">
    <source>
        <dbReference type="ARBA" id="ARBA00023212"/>
    </source>
</evidence>
<evidence type="ECO:0000256" key="14">
    <source>
        <dbReference type="ARBA" id="ARBA00023273"/>
    </source>
</evidence>
<dbReference type="Pfam" id="PF12774">
    <property type="entry name" value="AAA_6"/>
    <property type="match status" value="1"/>
</dbReference>
<dbReference type="Gene3D" id="1.20.140.100">
    <property type="entry name" value="Dynein heavy chain, N-terminal domain 2"/>
    <property type="match status" value="1"/>
</dbReference>
<dbReference type="Pfam" id="PF25007">
    <property type="entry name" value="DYH2-5-8_CC"/>
    <property type="match status" value="1"/>
</dbReference>
<dbReference type="InterPro" id="IPR041228">
    <property type="entry name" value="Dynein_C"/>
</dbReference>
<evidence type="ECO:0000256" key="2">
    <source>
        <dbReference type="ARBA" id="ARBA00008887"/>
    </source>
</evidence>
<dbReference type="Pfam" id="PF12777">
    <property type="entry name" value="MT"/>
    <property type="match status" value="1"/>
</dbReference>
<comment type="subcellular location">
    <subcellularLocation>
        <location evidence="1">Cytoplasm</location>
        <location evidence="1">Cytoskeleton</location>
        <location evidence="1">Cilium axoneme</location>
    </subcellularLocation>
</comment>
<feature type="compositionally biased region" description="Basic and acidic residues" evidence="16">
    <location>
        <begin position="982"/>
        <end position="993"/>
    </location>
</feature>
<feature type="coiled-coil region" evidence="15">
    <location>
        <begin position="3647"/>
        <end position="3719"/>
    </location>
</feature>
<dbReference type="FunFam" id="1.20.920.30:FF:000003">
    <property type="entry name" value="Dynein axonemal heavy chain 17"/>
    <property type="match status" value="1"/>
</dbReference>
<dbReference type="Gene3D" id="1.10.472.130">
    <property type="match status" value="1"/>
</dbReference>
<dbReference type="Gene3D" id="3.20.180.20">
    <property type="entry name" value="Dynein heavy chain, N-terminal domain 2"/>
    <property type="match status" value="1"/>
</dbReference>
<dbReference type="InterPro" id="IPR041466">
    <property type="entry name" value="Dynein_AAA5_ext"/>
</dbReference>
<keyword evidence="11" id="KW-0969">Cilium</keyword>
<dbReference type="Gene3D" id="3.10.490.20">
    <property type="match status" value="1"/>
</dbReference>
<feature type="coiled-coil region" evidence="15">
    <location>
        <begin position="3095"/>
        <end position="3188"/>
    </location>
</feature>
<dbReference type="GO" id="GO:0007018">
    <property type="term" value="P:microtubule-based movement"/>
    <property type="evidence" value="ECO:0007669"/>
    <property type="project" value="InterPro"/>
</dbReference>
<evidence type="ECO:0000259" key="22">
    <source>
        <dbReference type="Pfam" id="PF12780"/>
    </source>
</evidence>
<evidence type="ECO:0000256" key="11">
    <source>
        <dbReference type="ARBA" id="ARBA00023069"/>
    </source>
</evidence>
<sequence>MPAEETANKPVTPGNKKKDGDGDDAAAPVHVDARVGWFEDKVCTALKIKTDKWKKMTMTQDNVQTIVDFLDKEYSTILFYLTQKEDLLPAIAFPSSLKKKSVYFLKHKTGAPITEKLDSELTLGDLSANPLEFLSNLLEEVYLPLLTNPKNLESWPEVVASDVLRHFHQLNGAVYVISGKAKGKTMLPLPHGAKLTTEADRSVLHTVESAVIDWTHQIKEVIKSSSAAPLEEGLNPGPMVEIDFWAAKAANLKSVYQQLTDEKIQKISKLLEVSKSTYYPAFRMIFDEVVAALDEADDITTYLRALRPVVERLTSVNDFVELAQIFPSLMHTLMLIWKHSKYYNTPQRMTIVLQEICNDIIEQARNFINPSELFSSEPEEAAERLKVVIRVCNAFKDTLYEYKAQMADTKRPWNFDTKLVFVRLDKFLGRVQQIVELFDTIIEFNRLEKIEIGGTKGKILSSQVAQIFTEFTTALGTFSRLKYDVLDLNLNEFDVDLGVFHDKIADLDRRIGTILSQSFDDCSGLNSCFRLLESFAGLLNRPVIQTDFEKKYFALLKMYSEDLDDVAAIFAQFRVHPPIHYNMAPVTGAVAWVHELKDRISKSMEKLKSFNHGAMNSEDANVVKTKYDTLYEALETYERSIFNRWSDTIIDESEANLSKPLLIREEGLLKVNFDPTVVALLREVRYFEALSVTPPDAAAAIYSKSDVFRKYIFQLDHITKSYNGIRTGVLEVERPLIEERIRQIDQQIEHALTTLNWTSEDIVAYIAEISASVGDLSSVLQLMKNNLNQIQKIMKAWCANPLIERKDGKKLLNLEEKDAKLSTSYDVIKRDGQSIHQLITQTREVVHADEHSPEWKRYQDYIDNLVREGFWKTLKTSLEYISQNMDSVGELGPLLESKLELQGEILVFTPNMDEDSDDSLACIINDVLEDIYEAAALMGRVATVKETAATENTSAPATPDTGAALGQSLSTAEGHAAPEAASLRDSETDLHNDGEEDGSDVEGEDYRARQIAQANMENETYLGEMRRDQTLTRLRTTILEHARRIMEESLVYKDGYDQFTWLWTENRQEYMKQFLQTSDKASEEETSAEEAAPEPEHPNKLEKFENEIRKFESLHKQIMAIEPEVIFQGWFRVDAKPLKQALNVVVKKWSYTLTKHLQDDAIASLNELNEFVKHNKKGLQREIKEGDYDALVSSMGLLHAIKQRTGTIDGMFEPLRKTINFLRQFGVEMPEETHKLLNDLPEQWSDVKKLSMSIKDQVAPLQAREVDVLQQKCNKFETRNHNFREEFRKKAPFKFDFGAERAYEMIDSVHFDVSSMENEAKALKNSCELFELNVPTYRQLADCRRDIGMLKSVWDVVSLVTLMFEQWRTTLWTAIDTDSMETHCRDLNKELRRMDKEIKGWDVYSGLDQAVKDMITSLRAVGELRSSAIRDRHWKQLMKTTGVTFVMTDDMKFQDLLSLQLHKYEDDVKVIVDRATKELSMEKVLNDLSKTWSAMEFTYELHESTATKLLKSSEELIETLEDNQVMLQTMMTSKYVAHFEGQITKWQNVLSTVDSVITLWLEVQQTWSHLENIFMGSEDIRAQLPEDSKRFDNIDAAYKELMKEASKTPNCVEVCTKEGLFDRLEKLQGQLALCEKSLAEYLETKRLAFPRFYFVSASDLLDILAKGNMPQAVSVHLGKLFDSLASLEFHKGPNGEVTKTAVGMYSREDEYVQFFEPCECTGPVEVWLNRLVDMMRKTLRQNLGDSVTAYEEKPREQWIFDYPAQITLAGTQIWWTTEVNAAFSRLEEGYENSLKDYFKKQVNQLTALINLIQGDLTKLHRQMIMTICTLDVHARDIVAKLILEKADSAQVFSWQSQLRLRWDEDQSDCMINICDAQFRYSYEYLGNTPRLVVTSLTDRCYITLTQSLHLIMGGAPAGPAGTGKTETTKDLGKALGIMVYVFNCSEQMDYRSVGNIFKGLAQSGTWGCFDEFNRIMVEVLSVIATQVKSIQDALKAKKKRFIFQGEEISLTPTVGAFITMNPGYAGRAELPENIKALFRPCSMCVPNLELIMEIMLMAEGFIEASSLARKFNTLYKLNKELLSKQDHYDWGLRAIKSVLVVAGALKRVDRNVPEEQVLMRALRDFNLPKIVSDDLQVFHGLIGDLFPKVEVARKRDEKLEEEIRKATIESGLQAEEVFVLKVVQLEELLAVRHCVFIIGNGGTGKSQIWKMLAKTYMNSGKKCVFADLNPKAVTTDDLFGCINPSTREWKDGLFSSILRELAGMPGTDPRWMILDGDIDPNWIESLNTVMDDNKMLTLASNERIPLKPNMRLIFEIGDLKYATPATVSRAGILYLNTTDLGWNPYVQSWLDKREDASEKSNLSVLFDRYVNPCLDACRSGRFKQANVEEFSMVVTLCNILEGLLTPQNTPKGCDKEWFEVYFVFAAVWAFGGCVFQDQMVDYRVEFSRWWNSEFKTIKFPVQGTVFDYYVETETKRFVPWTDRVPAYQYDPETPLSAVLVHTPETTRLRYMLDVLADNGKPVLLVGNAGCGKTVLMQDKLYSYGEDRQIVNVAFNFYTTAWSLQSILEKPLEKKAGRNYGPPGSKKLIYFLDDLNMPEVDKYGTASPHTLLRQYLDYKHWYDRAKLTLKEIHNCQYVACMNPTAGSFTISGRLQRHFATFAVNFPGVDSLQSIYFQILSGHLKQFPTNIQRLAEKLVAGALLLHKKVSATFLPSAVKFHYIFNLRDLSNIFQAMLFSNKETLHEPIDLIRLFLHETSRTYGDKMDATDQEALRKYQQEVVKKTFEDMDQAAINAEPILFTHFAAGIGDAKYGQIKDWAVVKKLLDEAQMQYDEVNAAMNLVLFEDAMGHVCRINRILESPRGNALLVGVGGSGKQSLARLAAFISQMEVFQITLKKGYSVTDLKADLAVLYQKTGIKKVQIMFLLTDSQIADEKFLVLINDMLASGNIPGLFPDDEVDTIINAMRNEAKAQGLVDTREVCWDLFIRLVRRNLKVVLCFSPVGNTLRSRCRKFPAIVNCTMIDWFHEWPEEALQSVATRFIATSDLVPDDLKLPVTRFMAFAHQSVNTVSKKYLVNEKRYNYTTPKSFLALISLYKEMLEQKSKALTKSMERLENGLTKLQSTASQVDDLKAKLAFQEVELKAKNEEAERLIERVGIDTEKVNKEKAIAAEEERKVDAITKEVQEKQADAEKDLAAAEPALAAAANALNTLNKANLTELKSFGSPSQEVVDTASAVMVLLSPPGKMPKDRSWKASKNMMAKVDAFLDSLINFDKENIDSTNLDALQPYLSNPNFNEEFMKSKSMAAAGLCSWVVNIVNYYYTYRDVEPKRKMLEAANETLKESQARLGEIQAKIAELDRNLAELTAQFEKATADKLMCEEEARATQETIVLANRLVGGLASENVRWNLAVAKFKEQEKTLAGDVLMSAAFVSYVGCFSKRYREELLQDYWLKYLSDPSNPHKVSLSEGLDPLDILTSSAEIAKWNNEGLPSDRVSLENATMVTSCKRWPLIIDPQLQGVVWIKNREGADLKIVRLGHKGYLDAIEKAVSSGETVLIEDIQESIDPVLNPLLGRETIKKGRYIKMGDKEVEYDPKFKLILQTRLPNPHYPPEIQAQTTLINFTVTLAGLEDQLLADVVNVERPDLEKTKADLTKQQNEFKIRLTELEDALLSRLSAAQGNFLGDTALVENLETTKSTATDIEQKVEEAKKTEKKINETRELYRPVAARSSLLYFLLNDLWQIHPMYQYSLNAYKVVFQNAIARADKSEDIKERVVALIDSITYMVFIYTTRGLFERDKLIFLAQMTFQILISQGDMDLLELDFLLRGPRVISVKSPFDWLADSAWGMVKALSNMEVFRSLSSDIEGGSKQWKKYCELEVPENEKLPQEWKNKSALEKLCILRCLRPDRMTYAVSNFIAAKMGPKYINTSRVPLSKSYDESGPATPIFFILSPGVDPVKEVEAHGRTLGVAEDNGNYHYVSLGQGQEIIAEQKLDVAYKQGGWVMLENIHLVAKWLPVLEKKLEALSTGSHPNFRVFLSAEPAGDPAYHIIPTAILQASVKITNEPPTGMQANIHRALDNFTQESLERCSKDAEFRGILFALTYFHAAILERRKFADVLYNYLETFAKVPWTDLRYMFGEIMYGGHISDDWDRLLCSSYLDTYVQSDMFEGSFELAPGFSMPPTSDLKDYHKYIDENLPPESPYLYGLHPNAEIGVLTKSADTLFRTILEMQPRDTAGGSATSKEEKVGQVIEEILGTLPDSFNVPELMAKVEERTPYISVALQECDRMATLTSEIRRSLRELQLGLKGDLTITENMEALMNSIFLNAVPVSWEKLAYPSLQGLTLWYADLLQRIKELENWVSEFQLPSVVWLPGLFNPQSFLTAIMQTTARKNEWPLDRMILSVDITKKAKDEFSGAPREGAYIHGMYMEGARWDTNTGLIQESLLKELTPAMPVIYIKAIPIDKKDTKGVYECPVYRTRQRGPTFIWTFNLKTKEKPQKWTLGGVCLLCQTD</sequence>
<evidence type="ECO:0000256" key="5">
    <source>
        <dbReference type="ARBA" id="ARBA00022701"/>
    </source>
</evidence>
<evidence type="ECO:0000256" key="7">
    <source>
        <dbReference type="ARBA" id="ARBA00022741"/>
    </source>
</evidence>
<dbReference type="FunFam" id="3.40.50.300:FF:000049">
    <property type="entry name" value="Dynein, axonemal, heavy chain 5"/>
    <property type="match status" value="1"/>
</dbReference>
<dbReference type="Gene3D" id="1.10.8.1220">
    <property type="match status" value="1"/>
</dbReference>
<dbReference type="Pfam" id="PF12775">
    <property type="entry name" value="AAA_7"/>
    <property type="match status" value="1"/>
</dbReference>
<dbReference type="InterPro" id="IPR026983">
    <property type="entry name" value="DHC"/>
</dbReference>
<feature type="domain" description="Dynein heavy chain hydrolytic ATP-binding dynein motor region" evidence="20">
    <location>
        <begin position="1880"/>
        <end position="2206"/>
    </location>
</feature>
<evidence type="ECO:0000259" key="27">
    <source>
        <dbReference type="Pfam" id="PF18199"/>
    </source>
</evidence>
<comment type="subunit">
    <text evidence="3">Consists of at least two heavy chains and a number of intermediate and light chains.</text>
</comment>
<dbReference type="InterPro" id="IPR041589">
    <property type="entry name" value="DNAH3_AAA_lid_1"/>
</dbReference>
<dbReference type="GO" id="GO:0005858">
    <property type="term" value="C:axonemal dynein complex"/>
    <property type="evidence" value="ECO:0007669"/>
    <property type="project" value="UniProtKB-ARBA"/>
</dbReference>
<dbReference type="Pfam" id="PF12780">
    <property type="entry name" value="AAA_8"/>
    <property type="match status" value="1"/>
</dbReference>
<comment type="caution">
    <text evidence="29">The sequence shown here is derived from an EMBL/GenBank/DDBJ whole genome shotgun (WGS) entry which is preliminary data.</text>
</comment>
<evidence type="ECO:0000256" key="6">
    <source>
        <dbReference type="ARBA" id="ARBA00022737"/>
    </source>
</evidence>
<dbReference type="Gene3D" id="3.40.50.300">
    <property type="entry name" value="P-loop containing nucleotide triphosphate hydrolases"/>
    <property type="match status" value="5"/>
</dbReference>
<dbReference type="SUPFAM" id="SSF52540">
    <property type="entry name" value="P-loop containing nucleoside triphosphate hydrolases"/>
    <property type="match status" value="4"/>
</dbReference>
<dbReference type="FunFam" id="1.20.140.100:FF:000001">
    <property type="entry name" value="dynein heavy chain 17, axonemal"/>
    <property type="match status" value="1"/>
</dbReference>
<evidence type="ECO:0000256" key="10">
    <source>
        <dbReference type="ARBA" id="ARBA00023054"/>
    </source>
</evidence>
<evidence type="ECO:0000256" key="4">
    <source>
        <dbReference type="ARBA" id="ARBA00022490"/>
    </source>
</evidence>
<evidence type="ECO:0000256" key="15">
    <source>
        <dbReference type="SAM" id="Coils"/>
    </source>
</evidence>
<dbReference type="FunFam" id="3.40.50.300:FF:000945">
    <property type="entry name" value="Dynein axonemal heavy chain 9"/>
    <property type="match status" value="1"/>
</dbReference>
<feature type="domain" description="Dynein heavy chain linker" evidence="19">
    <location>
        <begin position="1340"/>
        <end position="1744"/>
    </location>
</feature>
<dbReference type="Pfam" id="PF18198">
    <property type="entry name" value="AAA_lid_11"/>
    <property type="match status" value="1"/>
</dbReference>
<feature type="domain" description="Dynein heavy chain AAA 5 extension" evidence="24">
    <location>
        <begin position="2363"/>
        <end position="2482"/>
    </location>
</feature>
<evidence type="ECO:0000259" key="20">
    <source>
        <dbReference type="Pfam" id="PF12774"/>
    </source>
</evidence>
<name>A0A507EGC3_9FUNG</name>
<feature type="domain" description="Dynein axonemal heavy chain 2/5/8 coiled-coil" evidence="28">
    <location>
        <begin position="1153"/>
        <end position="1248"/>
    </location>
</feature>
<dbReference type="FunFam" id="1.20.58.1120:FF:000002">
    <property type="entry name" value="Dynein heavy chain 9, axonemal"/>
    <property type="match status" value="1"/>
</dbReference>
<dbReference type="Pfam" id="PF08393">
    <property type="entry name" value="DHC_N2"/>
    <property type="match status" value="1"/>
</dbReference>
<feature type="domain" description="Dynein heavy chain AAA module D4" evidence="22">
    <location>
        <begin position="2838"/>
        <end position="3097"/>
    </location>
</feature>
<evidence type="ECO:0000259" key="28">
    <source>
        <dbReference type="Pfam" id="PF25007"/>
    </source>
</evidence>